<dbReference type="AlphaFoldDB" id="A0A9X4IEQ0"/>
<reference evidence="2" key="1">
    <citation type="submission" date="2022-10" db="EMBL/GenBank/DDBJ databases">
        <authorList>
            <person name="Boutroux M."/>
        </authorList>
    </citation>
    <scope>NUCLEOTIDE SEQUENCE</scope>
    <source>
        <strain evidence="2">51.81</strain>
    </source>
</reference>
<sequence length="161" mass="17966">MRGVNEKGWVLLFTLAVLLGVSLLVWAAVQFYFGAQQRYRLDADRQWALQAAETALAAAEARIVREKLADEAALARFGENCPNGLCLPGRTAVWLRECGRRPCLETWGVKVAVRGKTAKPPRYLIEYLGTQDEAEIFRITVRAWGAHPNTAVTLQSHAAWE</sequence>
<reference evidence="3" key="2">
    <citation type="submission" date="2024-02" db="EMBL/GenBank/DDBJ databases">
        <title>Neisseria leonii sp. nov.</title>
        <authorList>
            <person name="Boutroux M."/>
            <person name="Favre-Rochex S."/>
            <person name="Gorgette O."/>
            <person name="Touak G."/>
            <person name="Muhle E."/>
            <person name="Chesneau O."/>
            <person name="Clermont D."/>
            <person name="Rahi P."/>
        </authorList>
    </citation>
    <scope>NUCLEOTIDE SEQUENCE</scope>
    <source>
        <strain evidence="3">51.81</strain>
    </source>
</reference>
<dbReference type="EMBL" id="CP146598">
    <property type="protein sequence ID" value="WWY03830.1"/>
    <property type="molecule type" value="Genomic_DNA"/>
</dbReference>
<dbReference type="EMBL" id="JAPQFL010000006">
    <property type="protein sequence ID" value="MDD9328437.1"/>
    <property type="molecule type" value="Genomic_DNA"/>
</dbReference>
<protein>
    <submittedName>
        <fullName evidence="2">Pilus assembly protein</fullName>
    </submittedName>
</protein>
<name>A0A9X4IEQ0_9NEIS</name>
<organism evidence="2">
    <name type="scientific">Neisseria leonii</name>
    <dbReference type="NCBI Taxonomy" id="2995413"/>
    <lineage>
        <taxon>Bacteria</taxon>
        <taxon>Pseudomonadati</taxon>
        <taxon>Pseudomonadota</taxon>
        <taxon>Betaproteobacteria</taxon>
        <taxon>Neisseriales</taxon>
        <taxon>Neisseriaceae</taxon>
        <taxon>Neisseria</taxon>
    </lineage>
</organism>
<keyword evidence="4" id="KW-1185">Reference proteome</keyword>
<dbReference type="RefSeq" id="WP_274585519.1">
    <property type="nucleotide sequence ID" value="NZ_CP145811.1"/>
</dbReference>
<evidence type="ECO:0000313" key="2">
    <source>
        <dbReference type="EMBL" id="MDD9328437.1"/>
    </source>
</evidence>
<proteinExistence type="predicted"/>
<feature type="domain" description="PilX/PilW C-terminal" evidence="1">
    <location>
        <begin position="114"/>
        <end position="156"/>
    </location>
</feature>
<evidence type="ECO:0000313" key="3">
    <source>
        <dbReference type="EMBL" id="WWY03830.1"/>
    </source>
</evidence>
<dbReference type="Pfam" id="PF13681">
    <property type="entry name" value="PilX"/>
    <property type="match status" value="1"/>
</dbReference>
<accession>A0A9X4IEQ0</accession>
<evidence type="ECO:0000259" key="1">
    <source>
        <dbReference type="Pfam" id="PF13681"/>
    </source>
</evidence>
<gene>
    <name evidence="2" type="ORF">ORY91_001864</name>
    <name evidence="3" type="ORF">V9W64_03610</name>
</gene>
<evidence type="ECO:0000313" key="4">
    <source>
        <dbReference type="Proteomes" id="UP001149607"/>
    </source>
</evidence>
<dbReference type="Proteomes" id="UP001149607">
    <property type="component" value="Chromosome"/>
</dbReference>
<dbReference type="InterPro" id="IPR025205">
    <property type="entry name" value="PilX/PilW_C"/>
</dbReference>